<dbReference type="Proteomes" id="UP001141806">
    <property type="component" value="Unassembled WGS sequence"/>
</dbReference>
<dbReference type="GO" id="GO:0061630">
    <property type="term" value="F:ubiquitin protein ligase activity"/>
    <property type="evidence" value="ECO:0007669"/>
    <property type="project" value="TreeGrafter"/>
</dbReference>
<dbReference type="InterPro" id="IPR013083">
    <property type="entry name" value="Znf_RING/FYVE/PHD"/>
</dbReference>
<dbReference type="PROSITE" id="PS50089">
    <property type="entry name" value="ZF_RING_2"/>
    <property type="match status" value="1"/>
</dbReference>
<proteinExistence type="predicted"/>
<evidence type="ECO:0000313" key="7">
    <source>
        <dbReference type="Proteomes" id="UP001141806"/>
    </source>
</evidence>
<dbReference type="PANTHER" id="PTHR15710:SF67">
    <property type="entry name" value="E3 UBIQUITIN-PROTEIN LIGASE SGR9, AMYLOPLASTIC"/>
    <property type="match status" value="1"/>
</dbReference>
<dbReference type="Gene3D" id="3.30.40.10">
    <property type="entry name" value="Zinc/RING finger domain, C3HC4 (zinc finger)"/>
    <property type="match status" value="1"/>
</dbReference>
<organism evidence="6 7">
    <name type="scientific">Protea cynaroides</name>
    <dbReference type="NCBI Taxonomy" id="273540"/>
    <lineage>
        <taxon>Eukaryota</taxon>
        <taxon>Viridiplantae</taxon>
        <taxon>Streptophyta</taxon>
        <taxon>Embryophyta</taxon>
        <taxon>Tracheophyta</taxon>
        <taxon>Spermatophyta</taxon>
        <taxon>Magnoliopsida</taxon>
        <taxon>Proteales</taxon>
        <taxon>Proteaceae</taxon>
        <taxon>Protea</taxon>
    </lineage>
</organism>
<dbReference type="GO" id="GO:0005737">
    <property type="term" value="C:cytoplasm"/>
    <property type="evidence" value="ECO:0007669"/>
    <property type="project" value="TreeGrafter"/>
</dbReference>
<evidence type="ECO:0000259" key="5">
    <source>
        <dbReference type="PROSITE" id="PS50089"/>
    </source>
</evidence>
<dbReference type="EMBL" id="JAMYWD010000002">
    <property type="protein sequence ID" value="KAJ4980140.1"/>
    <property type="molecule type" value="Genomic_DNA"/>
</dbReference>
<evidence type="ECO:0000256" key="3">
    <source>
        <dbReference type="ARBA" id="ARBA00022833"/>
    </source>
</evidence>
<dbReference type="PANTHER" id="PTHR15710">
    <property type="entry name" value="E3 UBIQUITIN-PROTEIN LIGASE PRAJA"/>
    <property type="match status" value="1"/>
</dbReference>
<evidence type="ECO:0000256" key="2">
    <source>
        <dbReference type="ARBA" id="ARBA00022771"/>
    </source>
</evidence>
<dbReference type="Pfam" id="PF13639">
    <property type="entry name" value="zf-RING_2"/>
    <property type="match status" value="1"/>
</dbReference>
<dbReference type="SMART" id="SM00184">
    <property type="entry name" value="RING"/>
    <property type="match status" value="1"/>
</dbReference>
<keyword evidence="3" id="KW-0862">Zinc</keyword>
<evidence type="ECO:0000256" key="1">
    <source>
        <dbReference type="ARBA" id="ARBA00022723"/>
    </source>
</evidence>
<dbReference type="InterPro" id="IPR001841">
    <property type="entry name" value="Znf_RING"/>
</dbReference>
<protein>
    <recommendedName>
        <fullName evidence="5">RING-type domain-containing protein</fullName>
    </recommendedName>
</protein>
<sequence length="263" mass="29958">MDEKHQKIMAAISTLNTHQFSDLKHSLSLEFRHQQHLLYSLVHSPTRFSLTLHHLQSLSLHQKTLLIARYLISKLTHLTRFMETNIPKASTSLRLKDLDAALLLMLLCQVHQQEPQALERSSVQWRSVLKDYLVRSSLKLDGLGEYIDMATRCRTFLDAAGCGGEMEREVAASVAVVVGLPSVELSGGGMECVICREEMKEGREVCKLPCDHLFHWMCVLPWLKKKNTCPCCRFQLPSDDVLGEIQRLWGIIVTKSRMDSCGW</sequence>
<reference evidence="6" key="1">
    <citation type="journal article" date="2023" name="Plant J.">
        <title>The genome of the king protea, Protea cynaroides.</title>
        <authorList>
            <person name="Chang J."/>
            <person name="Duong T.A."/>
            <person name="Schoeman C."/>
            <person name="Ma X."/>
            <person name="Roodt D."/>
            <person name="Barker N."/>
            <person name="Li Z."/>
            <person name="Van de Peer Y."/>
            <person name="Mizrachi E."/>
        </authorList>
    </citation>
    <scope>NUCLEOTIDE SEQUENCE</scope>
    <source>
        <tissue evidence="6">Young leaves</tissue>
    </source>
</reference>
<dbReference type="AlphaFoldDB" id="A0A9Q0R1P3"/>
<dbReference type="GO" id="GO:0016567">
    <property type="term" value="P:protein ubiquitination"/>
    <property type="evidence" value="ECO:0007669"/>
    <property type="project" value="TreeGrafter"/>
</dbReference>
<keyword evidence="1" id="KW-0479">Metal-binding</keyword>
<gene>
    <name evidence="6" type="ORF">NE237_010920</name>
</gene>
<dbReference type="OrthoDB" id="21204at2759"/>
<feature type="domain" description="RING-type" evidence="5">
    <location>
        <begin position="192"/>
        <end position="233"/>
    </location>
</feature>
<keyword evidence="7" id="KW-1185">Reference proteome</keyword>
<dbReference type="SUPFAM" id="SSF57850">
    <property type="entry name" value="RING/U-box"/>
    <property type="match status" value="1"/>
</dbReference>
<keyword evidence="2 4" id="KW-0863">Zinc-finger</keyword>
<accession>A0A9Q0R1P3</accession>
<name>A0A9Q0R1P3_9MAGN</name>
<comment type="caution">
    <text evidence="6">The sequence shown here is derived from an EMBL/GenBank/DDBJ whole genome shotgun (WGS) entry which is preliminary data.</text>
</comment>
<evidence type="ECO:0000313" key="6">
    <source>
        <dbReference type="EMBL" id="KAJ4980140.1"/>
    </source>
</evidence>
<dbReference type="CDD" id="cd16454">
    <property type="entry name" value="RING-H2_PA-TM-RING"/>
    <property type="match status" value="1"/>
</dbReference>
<evidence type="ECO:0000256" key="4">
    <source>
        <dbReference type="PROSITE-ProRule" id="PRU00175"/>
    </source>
</evidence>
<dbReference type="GO" id="GO:0008270">
    <property type="term" value="F:zinc ion binding"/>
    <property type="evidence" value="ECO:0007669"/>
    <property type="project" value="UniProtKB-KW"/>
</dbReference>